<feature type="domain" description="Aminotransferase class I/classII large" evidence="6">
    <location>
        <begin position="94"/>
        <end position="467"/>
    </location>
</feature>
<comment type="cofactor">
    <cofactor evidence="1">
        <name>pyridoxal 5'-phosphate</name>
        <dbReference type="ChEBI" id="CHEBI:597326"/>
    </cofactor>
</comment>
<dbReference type="GO" id="GO:0008793">
    <property type="term" value="F:aromatic-amino-acid transaminase activity"/>
    <property type="evidence" value="ECO:0007669"/>
    <property type="project" value="TreeGrafter"/>
</dbReference>
<comment type="caution">
    <text evidence="7">The sequence shown here is derived from an EMBL/GenBank/DDBJ whole genome shotgun (WGS) entry which is preliminary data.</text>
</comment>
<dbReference type="SUPFAM" id="SSF53383">
    <property type="entry name" value="PLP-dependent transferases"/>
    <property type="match status" value="1"/>
</dbReference>
<evidence type="ECO:0000313" key="7">
    <source>
        <dbReference type="EMBL" id="KAG9322732.1"/>
    </source>
</evidence>
<evidence type="ECO:0000256" key="2">
    <source>
        <dbReference type="ARBA" id="ARBA00007441"/>
    </source>
</evidence>
<comment type="similarity">
    <text evidence="2">Belongs to the class-I pyridoxal-phosphate-dependent aminotransferase family.</text>
</comment>
<dbReference type="Proteomes" id="UP000717515">
    <property type="component" value="Unassembled WGS sequence"/>
</dbReference>
<evidence type="ECO:0000256" key="4">
    <source>
        <dbReference type="ARBA" id="ARBA00022679"/>
    </source>
</evidence>
<dbReference type="AlphaFoldDB" id="A0A9P8CWY8"/>
<evidence type="ECO:0000313" key="8">
    <source>
        <dbReference type="Proteomes" id="UP000717515"/>
    </source>
</evidence>
<keyword evidence="5" id="KW-0663">Pyridoxal phosphate</keyword>
<dbReference type="PANTHER" id="PTHR42790">
    <property type="entry name" value="AMINOTRANSFERASE"/>
    <property type="match status" value="1"/>
</dbReference>
<name>A0A9P8CWY8_MORAP</name>
<dbReference type="Pfam" id="PF00155">
    <property type="entry name" value="Aminotran_1_2"/>
    <property type="match status" value="1"/>
</dbReference>
<dbReference type="GO" id="GO:0009074">
    <property type="term" value="P:aromatic amino acid family catabolic process"/>
    <property type="evidence" value="ECO:0007669"/>
    <property type="project" value="TreeGrafter"/>
</dbReference>
<keyword evidence="4" id="KW-0808">Transferase</keyword>
<dbReference type="CDD" id="cd00609">
    <property type="entry name" value="AAT_like"/>
    <property type="match status" value="1"/>
</dbReference>
<dbReference type="InterPro" id="IPR015424">
    <property type="entry name" value="PyrdxlP-dep_Trfase"/>
</dbReference>
<dbReference type="PANTHER" id="PTHR42790:SF21">
    <property type="entry name" value="AROMATIC_AMINOADIPATE AMINOTRANSFERASE 1"/>
    <property type="match status" value="1"/>
</dbReference>
<proteinExistence type="inferred from homology"/>
<reference evidence="7" key="1">
    <citation type="submission" date="2021-07" db="EMBL/GenBank/DDBJ databases">
        <title>Draft genome of Mortierella alpina, strain LL118, isolated from an aspen leaf litter sample.</title>
        <authorList>
            <person name="Yang S."/>
            <person name="Vinatzer B.A."/>
        </authorList>
    </citation>
    <scope>NUCLEOTIDE SEQUENCE</scope>
    <source>
        <strain evidence="7">LL118</strain>
    </source>
</reference>
<sequence>MSTVQASQLPMAKDFSSFLSLEGAARKKSPLKGLLRFMGGDMLSLGGGLPHPSTFPFYSLASEVKSMGPAVPVKGQQPSAELVTVPHAPQPDKAESLTATLQYGLGTGIKSLREFCKEHVNQMHRPQYQDWDVILSAGNTDAFAKAVAMVCNRGDTVLVEEWTYPTALELLEPFGIGHCPVSMDGEGMSAVALKNVLDSWGSTPEQANEAKPRVVYLIPTGQNPTGSTMSVQRRRDIMRVAQEHDLIIIEDDPYYYLQFNVGEEQSWMPTLLSMDTDGRVIRLDTFSKTLAPGCRVGYMTMNAHFCTIVQYHNEVTIQQPSGFSQAILAEMLVSHWGQEGYKRYLTENVRKEYLLRSQHLQSSFKRNAHPALASYIEPSAGMFLWIKIHVEAHPRYGTVSDATLMLELFNKCVANNVLFVPGWQFSCKPKPTDVDISDLQNVWYDDHATYLRATFAYATFEQMDEAMVRFGQSLKSFFEA</sequence>
<dbReference type="Gene3D" id="3.40.640.10">
    <property type="entry name" value="Type I PLP-dependent aspartate aminotransferase-like (Major domain)"/>
    <property type="match status" value="1"/>
</dbReference>
<evidence type="ECO:0000256" key="3">
    <source>
        <dbReference type="ARBA" id="ARBA00022576"/>
    </source>
</evidence>
<dbReference type="GO" id="GO:0019878">
    <property type="term" value="P:lysine biosynthetic process via aminoadipic acid"/>
    <property type="evidence" value="ECO:0007669"/>
    <property type="project" value="TreeGrafter"/>
</dbReference>
<keyword evidence="3" id="KW-0032">Aminotransferase</keyword>
<evidence type="ECO:0000259" key="6">
    <source>
        <dbReference type="Pfam" id="PF00155"/>
    </source>
</evidence>
<dbReference type="EMBL" id="JAIFTL010000132">
    <property type="protein sequence ID" value="KAG9322732.1"/>
    <property type="molecule type" value="Genomic_DNA"/>
</dbReference>
<dbReference type="GO" id="GO:0047536">
    <property type="term" value="F:2-aminoadipate transaminase activity"/>
    <property type="evidence" value="ECO:0007669"/>
    <property type="project" value="TreeGrafter"/>
</dbReference>
<dbReference type="GO" id="GO:0006571">
    <property type="term" value="P:tyrosine biosynthetic process"/>
    <property type="evidence" value="ECO:0007669"/>
    <property type="project" value="TreeGrafter"/>
</dbReference>
<dbReference type="InterPro" id="IPR004839">
    <property type="entry name" value="Aminotransferase_I/II_large"/>
</dbReference>
<evidence type="ECO:0000256" key="5">
    <source>
        <dbReference type="ARBA" id="ARBA00022898"/>
    </source>
</evidence>
<dbReference type="GO" id="GO:0030170">
    <property type="term" value="F:pyridoxal phosphate binding"/>
    <property type="evidence" value="ECO:0007669"/>
    <property type="project" value="InterPro"/>
</dbReference>
<organism evidence="7 8">
    <name type="scientific">Mortierella alpina</name>
    <name type="common">Oleaginous fungus</name>
    <name type="synonym">Mortierella renispora</name>
    <dbReference type="NCBI Taxonomy" id="64518"/>
    <lineage>
        <taxon>Eukaryota</taxon>
        <taxon>Fungi</taxon>
        <taxon>Fungi incertae sedis</taxon>
        <taxon>Mucoromycota</taxon>
        <taxon>Mortierellomycotina</taxon>
        <taxon>Mortierellomycetes</taxon>
        <taxon>Mortierellales</taxon>
        <taxon>Mortierellaceae</taxon>
        <taxon>Mortierella</taxon>
    </lineage>
</organism>
<protein>
    <recommendedName>
        <fullName evidence="6">Aminotransferase class I/classII large domain-containing protein</fullName>
    </recommendedName>
</protein>
<dbReference type="InterPro" id="IPR015421">
    <property type="entry name" value="PyrdxlP-dep_Trfase_major"/>
</dbReference>
<accession>A0A9P8CWY8</accession>
<evidence type="ECO:0000256" key="1">
    <source>
        <dbReference type="ARBA" id="ARBA00001933"/>
    </source>
</evidence>
<gene>
    <name evidence="7" type="ORF">KVV02_005420</name>
</gene>
<dbReference type="InterPro" id="IPR050859">
    <property type="entry name" value="Class-I_PLP-dep_aminotransf"/>
</dbReference>